<accession>A0A1H6GYY3</accession>
<protein>
    <submittedName>
        <fullName evidence="1">Uncharacterized protein</fullName>
    </submittedName>
</protein>
<reference evidence="1 2" key="1">
    <citation type="submission" date="2016-10" db="EMBL/GenBank/DDBJ databases">
        <authorList>
            <person name="de Groot N.N."/>
        </authorList>
    </citation>
    <scope>NUCLEOTIDE SEQUENCE [LARGE SCALE GENOMIC DNA]</scope>
    <source>
        <strain evidence="1 2">DSM 23031</strain>
    </source>
</reference>
<organism evidence="1 2">
    <name type="scientific">Chryseobacterium culicis</name>
    <dbReference type="NCBI Taxonomy" id="680127"/>
    <lineage>
        <taxon>Bacteria</taxon>
        <taxon>Pseudomonadati</taxon>
        <taxon>Bacteroidota</taxon>
        <taxon>Flavobacteriia</taxon>
        <taxon>Flavobacteriales</taxon>
        <taxon>Weeksellaceae</taxon>
        <taxon>Chryseobacterium group</taxon>
        <taxon>Chryseobacterium</taxon>
    </lineage>
</organism>
<proteinExistence type="predicted"/>
<name>A0A1H6GYY3_CHRCI</name>
<dbReference type="Proteomes" id="UP000198561">
    <property type="component" value="Unassembled WGS sequence"/>
</dbReference>
<dbReference type="RefSeq" id="WP_262487308.1">
    <property type="nucleotide sequence ID" value="NZ_FNWQ01000001.1"/>
</dbReference>
<evidence type="ECO:0000313" key="2">
    <source>
        <dbReference type="Proteomes" id="UP000198561"/>
    </source>
</evidence>
<dbReference type="EMBL" id="FNWQ01000001">
    <property type="protein sequence ID" value="SEH27260.1"/>
    <property type="molecule type" value="Genomic_DNA"/>
</dbReference>
<sequence>MKTQTLLLIGAIAGLVLIFSQLKPQEMSFYKEKGNYIVDHITS</sequence>
<gene>
    <name evidence="1" type="ORF">SAMN05421593_0246</name>
</gene>
<dbReference type="STRING" id="680127.SAMN05421593_0246"/>
<evidence type="ECO:0000313" key="1">
    <source>
        <dbReference type="EMBL" id="SEH27260.1"/>
    </source>
</evidence>
<dbReference type="AlphaFoldDB" id="A0A1H6GYY3"/>